<evidence type="ECO:0000313" key="2">
    <source>
        <dbReference type="EMBL" id="MBO1267060.1"/>
    </source>
</evidence>
<proteinExistence type="predicted"/>
<dbReference type="Proteomes" id="UP000664164">
    <property type="component" value="Unassembled WGS sequence"/>
</dbReference>
<feature type="compositionally biased region" description="Low complexity" evidence="1">
    <location>
        <begin position="13"/>
        <end position="24"/>
    </location>
</feature>
<evidence type="ECO:0000256" key="1">
    <source>
        <dbReference type="SAM" id="MobiDB-lite"/>
    </source>
</evidence>
<protein>
    <submittedName>
        <fullName evidence="2">Uncharacterized protein</fullName>
    </submittedName>
</protein>
<organism evidence="2 3">
    <name type="scientific">Arthrobacter cavernae</name>
    <dbReference type="NCBI Taxonomy" id="2817681"/>
    <lineage>
        <taxon>Bacteria</taxon>
        <taxon>Bacillati</taxon>
        <taxon>Actinomycetota</taxon>
        <taxon>Actinomycetes</taxon>
        <taxon>Micrococcales</taxon>
        <taxon>Micrococcaceae</taxon>
        <taxon>Arthrobacter</taxon>
    </lineage>
</organism>
<evidence type="ECO:0000313" key="3">
    <source>
        <dbReference type="Proteomes" id="UP000664164"/>
    </source>
</evidence>
<name>A0A939KMW8_9MICC</name>
<sequence length="65" mass="7087">MLGEQEANEPVDGGASSAESWGSEPLCTFDPETGFAMNPKALDELRWYAYLSNPDDDEVGLEGLY</sequence>
<accession>A0A939KMW8</accession>
<feature type="region of interest" description="Disordered" evidence="1">
    <location>
        <begin position="1"/>
        <end position="28"/>
    </location>
</feature>
<reference evidence="2" key="1">
    <citation type="submission" date="2021-03" db="EMBL/GenBank/DDBJ databases">
        <title>A new species, PO-11, isolated from a karst cave deposit.</title>
        <authorList>
            <person name="Zhaoxiaoyong W."/>
        </authorList>
    </citation>
    <scope>NUCLEOTIDE SEQUENCE</scope>
    <source>
        <strain evidence="2">PO-11</strain>
    </source>
</reference>
<dbReference type="EMBL" id="JAFNLL010000004">
    <property type="protein sequence ID" value="MBO1267060.1"/>
    <property type="molecule type" value="Genomic_DNA"/>
</dbReference>
<gene>
    <name evidence="2" type="ORF">J1902_03545</name>
</gene>
<dbReference type="AlphaFoldDB" id="A0A939KMW8"/>
<keyword evidence="3" id="KW-1185">Reference proteome</keyword>
<comment type="caution">
    <text evidence="2">The sequence shown here is derived from an EMBL/GenBank/DDBJ whole genome shotgun (WGS) entry which is preliminary data.</text>
</comment>